<feature type="domain" description="Cupin type-2" evidence="1">
    <location>
        <begin position="2"/>
        <end position="55"/>
    </location>
</feature>
<dbReference type="InterPro" id="IPR011051">
    <property type="entry name" value="RmlC_Cupin_sf"/>
</dbReference>
<organism evidence="2 3">
    <name type="scientific">Sphingobium indicum BiD32</name>
    <dbReference type="NCBI Taxonomy" id="1301087"/>
    <lineage>
        <taxon>Bacteria</taxon>
        <taxon>Pseudomonadati</taxon>
        <taxon>Pseudomonadota</taxon>
        <taxon>Alphaproteobacteria</taxon>
        <taxon>Sphingomonadales</taxon>
        <taxon>Sphingomonadaceae</taxon>
        <taxon>Sphingobium</taxon>
    </lineage>
</organism>
<dbReference type="Pfam" id="PF07883">
    <property type="entry name" value="Cupin_2"/>
    <property type="match status" value="1"/>
</dbReference>
<dbReference type="Proteomes" id="UP000013201">
    <property type="component" value="Unassembled WGS sequence"/>
</dbReference>
<sequence length="66" mass="7300">MHSYDTIDIVFVIEGEVDLEQSDGVTARLRRGDVVVQNGTMHAWNNPTDARCVLGFVFCGANRTDS</sequence>
<gene>
    <name evidence="2" type="ORF">EBBID32_39770</name>
</gene>
<protein>
    <recommendedName>
        <fullName evidence="1">Cupin type-2 domain-containing protein</fullName>
    </recommendedName>
</protein>
<keyword evidence="3" id="KW-1185">Reference proteome</keyword>
<comment type="caution">
    <text evidence="2">The sequence shown here is derived from an EMBL/GenBank/DDBJ whole genome shotgun (WGS) entry which is preliminary data.</text>
</comment>
<evidence type="ECO:0000259" key="1">
    <source>
        <dbReference type="Pfam" id="PF07883"/>
    </source>
</evidence>
<dbReference type="SUPFAM" id="SSF51182">
    <property type="entry name" value="RmlC-like cupins"/>
    <property type="match status" value="1"/>
</dbReference>
<reference evidence="3" key="2">
    <citation type="submission" date="2013-04" db="EMBL/GenBank/DDBJ databases">
        <title>Bisphenol A degrading Sphingobium sp. strain BiD32.</title>
        <authorList>
            <person name="Nielsen J.L."/>
            <person name="Zhou N.A."/>
            <person name="Kjeldal H."/>
        </authorList>
    </citation>
    <scope>NUCLEOTIDE SEQUENCE [LARGE SCALE GENOMIC DNA]</scope>
    <source>
        <strain evidence="3">BiD32</strain>
    </source>
</reference>
<dbReference type="Gene3D" id="2.60.120.10">
    <property type="entry name" value="Jelly Rolls"/>
    <property type="match status" value="1"/>
</dbReference>
<dbReference type="EMBL" id="CAVK010000209">
    <property type="protein sequence ID" value="CCW19608.1"/>
    <property type="molecule type" value="Genomic_DNA"/>
</dbReference>
<proteinExistence type="predicted"/>
<dbReference type="PANTHER" id="PTHR36156:SF2">
    <property type="entry name" value="CUPIN TYPE-2 DOMAIN-CONTAINING PROTEIN"/>
    <property type="match status" value="1"/>
</dbReference>
<name>N1MWF0_9SPHN</name>
<evidence type="ECO:0000313" key="3">
    <source>
        <dbReference type="Proteomes" id="UP000013201"/>
    </source>
</evidence>
<evidence type="ECO:0000313" key="2">
    <source>
        <dbReference type="EMBL" id="CCW19608.1"/>
    </source>
</evidence>
<dbReference type="PANTHER" id="PTHR36156">
    <property type="entry name" value="SLR2101 PROTEIN"/>
    <property type="match status" value="1"/>
</dbReference>
<dbReference type="InterPro" id="IPR014710">
    <property type="entry name" value="RmlC-like_jellyroll"/>
</dbReference>
<accession>N1MWF0</accession>
<reference evidence="2 3" key="1">
    <citation type="submission" date="2013-03" db="EMBL/GenBank/DDBJ databases">
        <authorList>
            <person name="Le V."/>
        </authorList>
    </citation>
    <scope>NUCLEOTIDE SEQUENCE [LARGE SCALE GENOMIC DNA]</scope>
    <source>
        <strain evidence="2 3">BiD32</strain>
    </source>
</reference>
<dbReference type="AlphaFoldDB" id="N1MWF0"/>
<dbReference type="InterPro" id="IPR047142">
    <property type="entry name" value="OryJ/VirC-like"/>
</dbReference>
<dbReference type="InterPro" id="IPR013096">
    <property type="entry name" value="Cupin_2"/>
</dbReference>